<comment type="caution">
    <text evidence="2">The sequence shown here is derived from an EMBL/GenBank/DDBJ whole genome shotgun (WGS) entry which is preliminary data.</text>
</comment>
<dbReference type="AlphaFoldDB" id="A0A419EMV8"/>
<feature type="transmembrane region" description="Helical" evidence="1">
    <location>
        <begin position="14"/>
        <end position="36"/>
    </location>
</feature>
<dbReference type="Proteomes" id="UP000285961">
    <property type="component" value="Unassembled WGS sequence"/>
</dbReference>
<feature type="transmembrane region" description="Helical" evidence="1">
    <location>
        <begin position="75"/>
        <end position="101"/>
    </location>
</feature>
<feature type="transmembrane region" description="Helical" evidence="1">
    <location>
        <begin position="149"/>
        <end position="173"/>
    </location>
</feature>
<protein>
    <submittedName>
        <fullName evidence="2">QueT transporter family protein</fullName>
    </submittedName>
</protein>
<evidence type="ECO:0000256" key="1">
    <source>
        <dbReference type="SAM" id="Phobius"/>
    </source>
</evidence>
<keyword evidence="1" id="KW-0812">Transmembrane</keyword>
<sequence length="263" mass="28048">MLREVWTMWKYTKMVVLVAVSAAFYAALVIPLKIVTIVPGITEFRPGAVVPVVFGLLFGPAGAWGAAFGNIINDFFGTLGIGSVGGFVGNFFYGLVGYKLWASMGLANSREDLAIDSGKKTLNFILIAILSSLVCAEVVAWWLEVVRLLPFAVIGPIIALNNALACLVLGVPLMRLLYRRLNRWDLVWFAIMDERDRPKGPSPKVGAVLIWAGVLGGFVVGISISLGATEAVPFTFGTGATTPSVALGVTPFLVMLIVGCLLA</sequence>
<gene>
    <name evidence="2" type="ORF">C4532_19695</name>
</gene>
<dbReference type="Gene3D" id="1.10.1760.20">
    <property type="match status" value="1"/>
</dbReference>
<dbReference type="EMBL" id="QZKI01000143">
    <property type="protein sequence ID" value="RJP64051.1"/>
    <property type="molecule type" value="Genomic_DNA"/>
</dbReference>
<feature type="transmembrane region" description="Helical" evidence="1">
    <location>
        <begin position="48"/>
        <end position="69"/>
    </location>
</feature>
<feature type="transmembrane region" description="Helical" evidence="1">
    <location>
        <begin position="122"/>
        <end position="143"/>
    </location>
</feature>
<dbReference type="InterPro" id="IPR010387">
    <property type="entry name" value="QueT"/>
</dbReference>
<keyword evidence="1" id="KW-1133">Transmembrane helix</keyword>
<organism evidence="2 3">
    <name type="scientific">Candidatus Abyssobacteria bacterium SURF_17</name>
    <dbReference type="NCBI Taxonomy" id="2093361"/>
    <lineage>
        <taxon>Bacteria</taxon>
        <taxon>Pseudomonadati</taxon>
        <taxon>Candidatus Hydrogenedentota</taxon>
        <taxon>Candidatus Abyssobacteria</taxon>
    </lineage>
</organism>
<feature type="transmembrane region" description="Helical" evidence="1">
    <location>
        <begin position="244"/>
        <end position="262"/>
    </location>
</feature>
<proteinExistence type="predicted"/>
<evidence type="ECO:0000313" key="2">
    <source>
        <dbReference type="EMBL" id="RJP64051.1"/>
    </source>
</evidence>
<evidence type="ECO:0000313" key="3">
    <source>
        <dbReference type="Proteomes" id="UP000285961"/>
    </source>
</evidence>
<accession>A0A419EMV8</accession>
<dbReference type="Pfam" id="PF06177">
    <property type="entry name" value="QueT"/>
    <property type="match status" value="1"/>
</dbReference>
<reference evidence="2 3" key="1">
    <citation type="journal article" date="2017" name="ISME J.">
        <title>Energy and carbon metabolisms in a deep terrestrial subsurface fluid microbial community.</title>
        <authorList>
            <person name="Momper L."/>
            <person name="Jungbluth S.P."/>
            <person name="Lee M.D."/>
            <person name="Amend J.P."/>
        </authorList>
    </citation>
    <scope>NUCLEOTIDE SEQUENCE [LARGE SCALE GENOMIC DNA]</scope>
    <source>
        <strain evidence="2">SURF_17</strain>
    </source>
</reference>
<keyword evidence="1" id="KW-0472">Membrane</keyword>
<name>A0A419EMV8_9BACT</name>
<feature type="transmembrane region" description="Helical" evidence="1">
    <location>
        <begin position="205"/>
        <end position="224"/>
    </location>
</feature>